<dbReference type="KEGG" id="pbk:Back11_38190"/>
<evidence type="ECO:0000313" key="2">
    <source>
        <dbReference type="EMBL" id="BBH22474.1"/>
    </source>
</evidence>
<dbReference type="OrthoDB" id="9791139at2"/>
<dbReference type="AlphaFoldDB" id="A0A3G9JH98"/>
<dbReference type="PANTHER" id="PTHR11280:SF6">
    <property type="entry name" value="GLUCOSAMINE-6-PHOSPHATE ISOMERASE NAGB"/>
    <property type="match status" value="1"/>
</dbReference>
<evidence type="ECO:0000313" key="3">
    <source>
        <dbReference type="Proteomes" id="UP000275368"/>
    </source>
</evidence>
<dbReference type="RefSeq" id="WP_125660650.1">
    <property type="nucleotide sequence ID" value="NZ_AP019308.1"/>
</dbReference>
<organism evidence="2 3">
    <name type="scientific">Paenibacillus baekrokdamisoli</name>
    <dbReference type="NCBI Taxonomy" id="1712516"/>
    <lineage>
        <taxon>Bacteria</taxon>
        <taxon>Bacillati</taxon>
        <taxon>Bacillota</taxon>
        <taxon>Bacilli</taxon>
        <taxon>Bacillales</taxon>
        <taxon>Paenibacillaceae</taxon>
        <taxon>Paenibacillus</taxon>
    </lineage>
</organism>
<dbReference type="InterPro" id="IPR037171">
    <property type="entry name" value="NagB/RpiA_transferase-like"/>
</dbReference>
<dbReference type="GO" id="GO:0006043">
    <property type="term" value="P:glucosamine catabolic process"/>
    <property type="evidence" value="ECO:0007669"/>
    <property type="project" value="TreeGrafter"/>
</dbReference>
<accession>A0A3G9JH98</accession>
<dbReference type="InterPro" id="IPR006148">
    <property type="entry name" value="Glc/Gal-6P_isomerase"/>
</dbReference>
<dbReference type="SUPFAM" id="SSF100950">
    <property type="entry name" value="NagB/RpiA/CoA transferase-like"/>
    <property type="match status" value="1"/>
</dbReference>
<gene>
    <name evidence="2" type="primary">nagB_2</name>
    <name evidence="2" type="ORF">Back11_38190</name>
</gene>
<dbReference type="Gene3D" id="3.40.50.1360">
    <property type="match status" value="1"/>
</dbReference>
<dbReference type="InterPro" id="IPR004547">
    <property type="entry name" value="Glucosamine6P_isomerase"/>
</dbReference>
<reference evidence="2 3" key="1">
    <citation type="submission" date="2018-11" db="EMBL/GenBank/DDBJ databases">
        <title>Complete genome sequence of Paenibacillus baekrokdamisoli strain KCTC 33723.</title>
        <authorList>
            <person name="Kang S.W."/>
            <person name="Lee K.C."/>
            <person name="Kim K.K."/>
            <person name="Kim J.S."/>
            <person name="Kim D.S."/>
            <person name="Ko S.H."/>
            <person name="Yang S.H."/>
            <person name="Lee J.S."/>
        </authorList>
    </citation>
    <scope>NUCLEOTIDE SEQUENCE [LARGE SCALE GENOMIC DNA]</scope>
    <source>
        <strain evidence="2 3">KCTC 33723</strain>
    </source>
</reference>
<proteinExistence type="predicted"/>
<protein>
    <submittedName>
        <fullName evidence="2">Glucosamine-6-phosphate deaminase</fullName>
    </submittedName>
</protein>
<dbReference type="GO" id="GO:0019262">
    <property type="term" value="P:N-acetylneuraminate catabolic process"/>
    <property type="evidence" value="ECO:0007669"/>
    <property type="project" value="TreeGrafter"/>
</dbReference>
<dbReference type="CDD" id="cd01399">
    <property type="entry name" value="GlcN6P_deaminase"/>
    <property type="match status" value="1"/>
</dbReference>
<name>A0A3G9JH98_9BACL</name>
<dbReference type="EMBL" id="AP019308">
    <property type="protein sequence ID" value="BBH22474.1"/>
    <property type="molecule type" value="Genomic_DNA"/>
</dbReference>
<dbReference type="Proteomes" id="UP000275368">
    <property type="component" value="Chromosome"/>
</dbReference>
<dbReference type="GO" id="GO:0006046">
    <property type="term" value="P:N-acetylglucosamine catabolic process"/>
    <property type="evidence" value="ECO:0007669"/>
    <property type="project" value="TreeGrafter"/>
</dbReference>
<dbReference type="GO" id="GO:0005737">
    <property type="term" value="C:cytoplasm"/>
    <property type="evidence" value="ECO:0007669"/>
    <property type="project" value="TreeGrafter"/>
</dbReference>
<dbReference type="Pfam" id="PF01182">
    <property type="entry name" value="Glucosamine_iso"/>
    <property type="match status" value="1"/>
</dbReference>
<dbReference type="GO" id="GO:0005975">
    <property type="term" value="P:carbohydrate metabolic process"/>
    <property type="evidence" value="ECO:0007669"/>
    <property type="project" value="InterPro"/>
</dbReference>
<feature type="domain" description="Glucosamine/galactosamine-6-phosphate isomerase" evidence="1">
    <location>
        <begin position="8"/>
        <end position="225"/>
    </location>
</feature>
<evidence type="ECO:0000259" key="1">
    <source>
        <dbReference type="Pfam" id="PF01182"/>
    </source>
</evidence>
<sequence>MHLHVAETAEQLGKTAADKAAEIINGCIEKQGAARIILSTGASQFPFLEALAQKQVDWSKVEMFHLDEYVGLPESHLASFRKYLRERFLSYAPVKKAYLVNGEGDVARNIADLTEEINRLPIDLALIGIGENAHIAFNDPPADFDTTEAYKIVELDEACKRQQVGEGWFDSIDQVPAQAITMTVRKIMESSTIISCVPHEVKANAIKQTLNEEISREVPASILNTHSDWWLYLDASSASQLK</sequence>
<dbReference type="GO" id="GO:0004342">
    <property type="term" value="F:glucosamine-6-phosphate deaminase activity"/>
    <property type="evidence" value="ECO:0007669"/>
    <property type="project" value="InterPro"/>
</dbReference>
<keyword evidence="3" id="KW-1185">Reference proteome</keyword>
<dbReference type="PANTHER" id="PTHR11280">
    <property type="entry name" value="GLUCOSAMINE-6-PHOSPHATE ISOMERASE"/>
    <property type="match status" value="1"/>
</dbReference>
<dbReference type="GO" id="GO:0042802">
    <property type="term" value="F:identical protein binding"/>
    <property type="evidence" value="ECO:0007669"/>
    <property type="project" value="TreeGrafter"/>
</dbReference>